<gene>
    <name evidence="2" type="ORF">DEJ48_18865</name>
</gene>
<feature type="compositionally biased region" description="Gly residues" evidence="1">
    <location>
        <begin position="63"/>
        <end position="73"/>
    </location>
</feature>
<feature type="region of interest" description="Disordered" evidence="1">
    <location>
        <begin position="53"/>
        <end position="73"/>
    </location>
</feature>
<evidence type="ECO:0000313" key="3">
    <source>
        <dbReference type="Proteomes" id="UP000322927"/>
    </source>
</evidence>
<reference evidence="2 3" key="1">
    <citation type="submission" date="2018-05" db="EMBL/GenBank/DDBJ databases">
        <title>Streptomyces venezuelae.</title>
        <authorList>
            <person name="Kim W."/>
            <person name="Lee N."/>
            <person name="Cho B.-K."/>
        </authorList>
    </citation>
    <scope>NUCLEOTIDE SEQUENCE [LARGE SCALE GENOMIC DNA]</scope>
    <source>
        <strain evidence="2 3">ATCC 14584</strain>
    </source>
</reference>
<accession>A0A5P2CCS9</accession>
<sequence length="73" mass="7216">MIVLLSIVMVIVAAGLAAVVWAARGGPRWVHGVAKATLVTAEVVAAARKRKSRGFAVKSGSTLDGGGSGDSGG</sequence>
<evidence type="ECO:0000313" key="2">
    <source>
        <dbReference type="EMBL" id="QES39111.1"/>
    </source>
</evidence>
<name>A0A5P2CCS9_STRVZ</name>
<dbReference type="Proteomes" id="UP000322927">
    <property type="component" value="Chromosome"/>
</dbReference>
<proteinExistence type="predicted"/>
<dbReference type="AlphaFoldDB" id="A0A5P2CCS9"/>
<protein>
    <submittedName>
        <fullName evidence="2">Uncharacterized protein</fullName>
    </submittedName>
</protein>
<organism evidence="2 3">
    <name type="scientific">Streptomyces venezuelae</name>
    <dbReference type="NCBI Taxonomy" id="54571"/>
    <lineage>
        <taxon>Bacteria</taxon>
        <taxon>Bacillati</taxon>
        <taxon>Actinomycetota</taxon>
        <taxon>Actinomycetes</taxon>
        <taxon>Kitasatosporales</taxon>
        <taxon>Streptomycetaceae</taxon>
        <taxon>Streptomyces</taxon>
    </lineage>
</organism>
<evidence type="ECO:0000256" key="1">
    <source>
        <dbReference type="SAM" id="MobiDB-lite"/>
    </source>
</evidence>
<dbReference type="EMBL" id="CP029192">
    <property type="protein sequence ID" value="QES39111.1"/>
    <property type="molecule type" value="Genomic_DNA"/>
</dbReference>